<dbReference type="Proteomes" id="UP001236657">
    <property type="component" value="Chromosome"/>
</dbReference>
<proteinExistence type="predicted"/>
<keyword evidence="2" id="KW-1185">Reference proteome</keyword>
<dbReference type="EMBL" id="CP133218">
    <property type="protein sequence ID" value="WML90130.1"/>
    <property type="molecule type" value="Genomic_DNA"/>
</dbReference>
<gene>
    <name evidence="1" type="ORF">RCF98_14280</name>
</gene>
<reference evidence="1 2" key="1">
    <citation type="submission" date="2023-08" db="EMBL/GenBank/DDBJ databases">
        <title>New molecular markers tilS and rpoB for phylogenetic and monitoring studies of the genus Thiothrix biodiversity.</title>
        <authorList>
            <person name="Ravin N.V."/>
            <person name="Smolyakov D."/>
            <person name="Markov N.D."/>
            <person name="Beletsky A.V."/>
            <person name="Mardanov A.V."/>
            <person name="Rudenko T.S."/>
            <person name="Grabovich M.Y."/>
        </authorList>
    </citation>
    <scope>NUCLEOTIDE SEQUENCE [LARGE SCALE GENOMIC DNA]</scope>
    <source>
        <strain evidence="1 2">MK1</strain>
    </source>
</reference>
<organism evidence="1 2">
    <name type="scientific">Thiothrix lacustris</name>
    <dbReference type="NCBI Taxonomy" id="525917"/>
    <lineage>
        <taxon>Bacteria</taxon>
        <taxon>Pseudomonadati</taxon>
        <taxon>Pseudomonadota</taxon>
        <taxon>Gammaproteobacteria</taxon>
        <taxon>Thiotrichales</taxon>
        <taxon>Thiotrichaceae</taxon>
        <taxon>Thiothrix</taxon>
    </lineage>
</organism>
<sequence length="133" mass="14909">MGRPTKPRQARQAALREELQSREYLRQIHAILERDWQPEETGIQSAKLNGYFRLLNKSFPDCKELPVVLEIDHSKPLAQRAEAVASAALAGTITPTEANALLNVMGRVAEIKAVHELEARILKLELLENDSSD</sequence>
<evidence type="ECO:0000313" key="1">
    <source>
        <dbReference type="EMBL" id="WML90130.1"/>
    </source>
</evidence>
<name>A0ABY9MN85_9GAMM</name>
<evidence type="ECO:0000313" key="2">
    <source>
        <dbReference type="Proteomes" id="UP001236657"/>
    </source>
</evidence>
<protein>
    <submittedName>
        <fullName evidence="1">Uncharacterized protein</fullName>
    </submittedName>
</protein>
<accession>A0ABY9MN85</accession>
<dbReference type="RefSeq" id="WP_308894503.1">
    <property type="nucleotide sequence ID" value="NZ_CP133218.1"/>
</dbReference>